<dbReference type="OrthoDB" id="429143at2759"/>
<evidence type="ECO:0000259" key="1">
    <source>
        <dbReference type="Pfam" id="PF01266"/>
    </source>
</evidence>
<dbReference type="Pfam" id="PF01266">
    <property type="entry name" value="DAO"/>
    <property type="match status" value="1"/>
</dbReference>
<dbReference type="SUPFAM" id="SSF51971">
    <property type="entry name" value="Nucleotide-binding domain"/>
    <property type="match status" value="1"/>
</dbReference>
<dbReference type="Gene3D" id="3.30.9.10">
    <property type="entry name" value="D-Amino Acid Oxidase, subunit A, domain 2"/>
    <property type="match status" value="1"/>
</dbReference>
<gene>
    <name evidence="2" type="ORF">J3R30DRAFT_3826922</name>
</gene>
<evidence type="ECO:0000313" key="2">
    <source>
        <dbReference type="EMBL" id="KAJ4468796.1"/>
    </source>
</evidence>
<dbReference type="InterPro" id="IPR006076">
    <property type="entry name" value="FAD-dep_OxRdtase"/>
</dbReference>
<comment type="caution">
    <text evidence="2">The sequence shown here is derived from an EMBL/GenBank/DDBJ whole genome shotgun (WGS) entry which is preliminary data.</text>
</comment>
<organism evidence="2 3">
    <name type="scientific">Lentinula aciculospora</name>
    <dbReference type="NCBI Taxonomy" id="153920"/>
    <lineage>
        <taxon>Eukaryota</taxon>
        <taxon>Fungi</taxon>
        <taxon>Dikarya</taxon>
        <taxon>Basidiomycota</taxon>
        <taxon>Agaricomycotina</taxon>
        <taxon>Agaricomycetes</taxon>
        <taxon>Agaricomycetidae</taxon>
        <taxon>Agaricales</taxon>
        <taxon>Marasmiineae</taxon>
        <taxon>Omphalotaceae</taxon>
        <taxon>Lentinula</taxon>
    </lineage>
</organism>
<keyword evidence="3" id="KW-1185">Reference proteome</keyword>
<feature type="domain" description="FAD dependent oxidoreductase" evidence="1">
    <location>
        <begin position="64"/>
        <end position="436"/>
    </location>
</feature>
<protein>
    <submittedName>
        <fullName evidence="2">FAD dependent oxidoreductase</fullName>
    </submittedName>
</protein>
<dbReference type="Gene3D" id="3.50.50.60">
    <property type="entry name" value="FAD/NAD(P)-binding domain"/>
    <property type="match status" value="1"/>
</dbReference>
<name>A0A9W9DG39_9AGAR</name>
<dbReference type="EMBL" id="JAOTPV010000034">
    <property type="protein sequence ID" value="KAJ4468796.1"/>
    <property type="molecule type" value="Genomic_DNA"/>
</dbReference>
<dbReference type="PANTHER" id="PTHR13847">
    <property type="entry name" value="SARCOSINE DEHYDROGENASE-RELATED"/>
    <property type="match status" value="1"/>
</dbReference>
<dbReference type="AlphaFoldDB" id="A0A9W9DG39"/>
<dbReference type="GO" id="GO:0005737">
    <property type="term" value="C:cytoplasm"/>
    <property type="evidence" value="ECO:0007669"/>
    <property type="project" value="TreeGrafter"/>
</dbReference>
<dbReference type="PANTHER" id="PTHR13847:SF260">
    <property type="entry name" value="FAD DEPENDENT OXIDOREDUCTASE DOMAIN-CONTAINING PROTEIN"/>
    <property type="match status" value="1"/>
</dbReference>
<dbReference type="InterPro" id="IPR036188">
    <property type="entry name" value="FAD/NAD-bd_sf"/>
</dbReference>
<reference evidence="2" key="1">
    <citation type="submission" date="2022-08" db="EMBL/GenBank/DDBJ databases">
        <title>A Global Phylogenomic Analysis of the Shiitake Genus Lentinula.</title>
        <authorList>
            <consortium name="DOE Joint Genome Institute"/>
            <person name="Sierra-Patev S."/>
            <person name="Min B."/>
            <person name="Naranjo-Ortiz M."/>
            <person name="Looney B."/>
            <person name="Konkel Z."/>
            <person name="Slot J.C."/>
            <person name="Sakamoto Y."/>
            <person name="Steenwyk J.L."/>
            <person name="Rokas A."/>
            <person name="Carro J."/>
            <person name="Camarero S."/>
            <person name="Ferreira P."/>
            <person name="Molpeceres G."/>
            <person name="Ruiz-Duenas F.J."/>
            <person name="Serrano A."/>
            <person name="Henrissat B."/>
            <person name="Drula E."/>
            <person name="Hughes K.W."/>
            <person name="Mata J.L."/>
            <person name="Ishikawa N.K."/>
            <person name="Vargas-Isla R."/>
            <person name="Ushijima S."/>
            <person name="Smith C.A."/>
            <person name="Ahrendt S."/>
            <person name="Andreopoulos W."/>
            <person name="He G."/>
            <person name="Labutti K."/>
            <person name="Lipzen A."/>
            <person name="Ng V."/>
            <person name="Riley R."/>
            <person name="Sandor L."/>
            <person name="Barry K."/>
            <person name="Martinez A.T."/>
            <person name="Xiao Y."/>
            <person name="Gibbons J.G."/>
            <person name="Terashima K."/>
            <person name="Grigoriev I.V."/>
            <person name="Hibbett D.S."/>
        </authorList>
    </citation>
    <scope>NUCLEOTIDE SEQUENCE</scope>
    <source>
        <strain evidence="2">JLM2183</strain>
    </source>
</reference>
<sequence length="464" mass="50878">MTSTVTLSVPTTRLEKSQHVFRSTEFADGCLPVENPTKSLWIDSPNANPLAKEGSTGFLPTTADICIIGSGITGVSVAYHLATRSIEKKLPKVVILEARDFCSGATGRNGGHLTPNPFINFSNTKARYGQQEALKALDLESHTAKATLDFISSQNIADEVDLVAGGHITMFVTGEEFLHAKEDYDAVRAAGVDLPNVEWLSKEEMLSIYGVPFPGARYGGHNLWLLKLVTHLYNFAKAKLSLSVHTFNTTRGSISCSYIVHATNAYASHLLPHLRGPSGIVPTRGQVVTVRASVPVEKFRGRPSWDANDGFEYWFPRPVTSTHEHPLVVLGGGREVESRFEHGEIDDSRCNEVVGKILREFLPGLFPGKFEARKQPEMEWTGIMGFTESMDPFVGPVDGYDVSSIEHSNYKGQFIAAGYSGHGMPRAYACAEVVASMIIADLQGERWTAPNWLPHHYLTSSLVD</sequence>
<evidence type="ECO:0000313" key="3">
    <source>
        <dbReference type="Proteomes" id="UP001150266"/>
    </source>
</evidence>
<proteinExistence type="predicted"/>
<accession>A0A9W9DG39</accession>
<dbReference type="Proteomes" id="UP001150266">
    <property type="component" value="Unassembled WGS sequence"/>
</dbReference>